<keyword evidence="4 6" id="KW-0472">Membrane</keyword>
<feature type="transmembrane region" description="Helical" evidence="6">
    <location>
        <begin position="207"/>
        <end position="234"/>
    </location>
</feature>
<dbReference type="PROSITE" id="PS00217">
    <property type="entry name" value="SUGAR_TRANSPORT_2"/>
    <property type="match status" value="1"/>
</dbReference>
<comment type="subcellular location">
    <subcellularLocation>
        <location evidence="1">Membrane</location>
        <topology evidence="1">Multi-pass membrane protein</topology>
    </subcellularLocation>
</comment>
<dbReference type="Pfam" id="PF07690">
    <property type="entry name" value="MFS_1"/>
    <property type="match status" value="1"/>
</dbReference>
<dbReference type="GO" id="GO:0015174">
    <property type="term" value="F:basic amino acid transmembrane transporter activity"/>
    <property type="evidence" value="ECO:0007669"/>
    <property type="project" value="TreeGrafter"/>
</dbReference>
<dbReference type="PROSITE" id="PS50850">
    <property type="entry name" value="MFS"/>
    <property type="match status" value="1"/>
</dbReference>
<feature type="transmembrane region" description="Helical" evidence="6">
    <location>
        <begin position="119"/>
        <end position="138"/>
    </location>
</feature>
<feature type="region of interest" description="Disordered" evidence="5">
    <location>
        <begin position="586"/>
        <end position="609"/>
    </location>
</feature>
<comment type="caution">
    <text evidence="8">The sequence shown here is derived from an EMBL/GenBank/DDBJ whole genome shotgun (WGS) entry which is preliminary data.</text>
</comment>
<evidence type="ECO:0000256" key="1">
    <source>
        <dbReference type="ARBA" id="ARBA00004141"/>
    </source>
</evidence>
<organism evidence="8 9">
    <name type="scientific">Diplogelasinospora grovesii</name>
    <dbReference type="NCBI Taxonomy" id="303347"/>
    <lineage>
        <taxon>Eukaryota</taxon>
        <taxon>Fungi</taxon>
        <taxon>Dikarya</taxon>
        <taxon>Ascomycota</taxon>
        <taxon>Pezizomycotina</taxon>
        <taxon>Sordariomycetes</taxon>
        <taxon>Sordariomycetidae</taxon>
        <taxon>Sordariales</taxon>
        <taxon>Diplogelasinosporaceae</taxon>
        <taxon>Diplogelasinospora</taxon>
    </lineage>
</organism>
<evidence type="ECO:0000313" key="8">
    <source>
        <dbReference type="EMBL" id="KAK3942278.1"/>
    </source>
</evidence>
<dbReference type="InterPro" id="IPR020846">
    <property type="entry name" value="MFS_dom"/>
</dbReference>
<feature type="compositionally biased region" description="Low complexity" evidence="5">
    <location>
        <begin position="13"/>
        <end position="39"/>
    </location>
</feature>
<name>A0AAN6NDM8_9PEZI</name>
<feature type="transmembrane region" description="Helical" evidence="6">
    <location>
        <begin position="145"/>
        <end position="165"/>
    </location>
</feature>
<dbReference type="AlphaFoldDB" id="A0AAN6NDM8"/>
<protein>
    <submittedName>
        <fullName evidence="8">MFS general substrate transporter</fullName>
    </submittedName>
</protein>
<dbReference type="PANTHER" id="PTHR23501:SF6">
    <property type="entry name" value="MULTIDRUG TRANSPORTER, PUTATIVE (AFU_ORTHOLOGUE AFUA_3G14560)-RELATED"/>
    <property type="match status" value="1"/>
</dbReference>
<feature type="transmembrane region" description="Helical" evidence="6">
    <location>
        <begin position="408"/>
        <end position="431"/>
    </location>
</feature>
<dbReference type="InterPro" id="IPR036259">
    <property type="entry name" value="MFS_trans_sf"/>
</dbReference>
<feature type="compositionally biased region" description="Basic and acidic residues" evidence="5">
    <location>
        <begin position="600"/>
        <end position="609"/>
    </location>
</feature>
<feature type="transmembrane region" description="Helical" evidence="6">
    <location>
        <begin position="240"/>
        <end position="261"/>
    </location>
</feature>
<dbReference type="GO" id="GO:0000329">
    <property type="term" value="C:fungal-type vacuole membrane"/>
    <property type="evidence" value="ECO:0007669"/>
    <property type="project" value="TreeGrafter"/>
</dbReference>
<evidence type="ECO:0000259" key="7">
    <source>
        <dbReference type="PROSITE" id="PS50850"/>
    </source>
</evidence>
<evidence type="ECO:0000256" key="3">
    <source>
        <dbReference type="ARBA" id="ARBA00022989"/>
    </source>
</evidence>
<feature type="transmembrane region" description="Helical" evidence="6">
    <location>
        <begin position="171"/>
        <end position="195"/>
    </location>
</feature>
<gene>
    <name evidence="8" type="ORF">QBC46DRAFT_380466</name>
</gene>
<feature type="domain" description="Major facilitator superfamily (MFS) profile" evidence="7">
    <location>
        <begin position="85"/>
        <end position="550"/>
    </location>
</feature>
<dbReference type="InterPro" id="IPR005829">
    <property type="entry name" value="Sugar_transporter_CS"/>
</dbReference>
<sequence length="609" mass="64407">MATTTNITEDDTFSTAATATESTPLLGSSSSSSSSSASSTHTTNTAVLRDDGSSSPSPSEQAIGVVSSPPPTPEESISYKRGAAILLSMWALVFLQASNMSGITTTQSTIAADLDAYEYAMWFTSSYLITMASVAPVVGRLAMIFSPGAMILFSSFFFSLGAIITSQARSFGVFILGRVLIGVGGGGIMTLALILVIQLTGKKRRGLWIGVTNAGFTIGLSTGAIVFGALLPVIGWRALFWIQCPIGLLAGVGVYLSMPHFAKMSGNGKHREMSTMEKLKRIDYAGALALTLTIVLFLYGLSGTTIQLLPIALSLITLPTFIIIEMHYTTDPIIPLTVLFNRGILLSCLSQLGFMAARWTVLFYAPVFVLAVRGLSPAVAGSILIPTNLGFGSGGLIVGWLHIRRSGAFWLPSLISLFLFGCAILGISFVSNAAAPTWIYLGVIFFNGLCTGAALNYTLAHLLHLSSPEMHFIVTGLLSTFRGFAGSFGTAIGGGIFGRTLRDALTQGFIRLDGGTVLKEGRDKLITVLIGSPAVIFGYAGSMELSEQERAVAVAGYEYSLKRLYQAAAMLSILVLAVQAGTGRKGPVTKEEEEEIEEEVAQHDGAMEA</sequence>
<evidence type="ECO:0000256" key="4">
    <source>
        <dbReference type="ARBA" id="ARBA00023136"/>
    </source>
</evidence>
<accession>A0AAN6NDM8</accession>
<keyword evidence="3 6" id="KW-1133">Transmembrane helix</keyword>
<evidence type="ECO:0000313" key="9">
    <source>
        <dbReference type="Proteomes" id="UP001303473"/>
    </source>
</evidence>
<dbReference type="Gene3D" id="1.20.1250.20">
    <property type="entry name" value="MFS general substrate transporter like domains"/>
    <property type="match status" value="2"/>
</dbReference>
<feature type="transmembrane region" description="Helical" evidence="6">
    <location>
        <begin position="344"/>
        <end position="372"/>
    </location>
</feature>
<dbReference type="PANTHER" id="PTHR23501">
    <property type="entry name" value="MAJOR FACILITATOR SUPERFAMILY"/>
    <property type="match status" value="1"/>
</dbReference>
<evidence type="ECO:0000256" key="5">
    <source>
        <dbReference type="SAM" id="MobiDB-lite"/>
    </source>
</evidence>
<dbReference type="InterPro" id="IPR011701">
    <property type="entry name" value="MFS"/>
</dbReference>
<feature type="transmembrane region" description="Helical" evidence="6">
    <location>
        <begin position="472"/>
        <end position="497"/>
    </location>
</feature>
<reference evidence="9" key="1">
    <citation type="journal article" date="2023" name="Mol. Phylogenet. Evol.">
        <title>Genome-scale phylogeny and comparative genomics of the fungal order Sordariales.</title>
        <authorList>
            <person name="Hensen N."/>
            <person name="Bonometti L."/>
            <person name="Westerberg I."/>
            <person name="Brannstrom I.O."/>
            <person name="Guillou S."/>
            <person name="Cros-Aarteil S."/>
            <person name="Calhoun S."/>
            <person name="Haridas S."/>
            <person name="Kuo A."/>
            <person name="Mondo S."/>
            <person name="Pangilinan J."/>
            <person name="Riley R."/>
            <person name="LaButti K."/>
            <person name="Andreopoulos B."/>
            <person name="Lipzen A."/>
            <person name="Chen C."/>
            <person name="Yan M."/>
            <person name="Daum C."/>
            <person name="Ng V."/>
            <person name="Clum A."/>
            <person name="Steindorff A."/>
            <person name="Ohm R.A."/>
            <person name="Martin F."/>
            <person name="Silar P."/>
            <person name="Natvig D.O."/>
            <person name="Lalanne C."/>
            <person name="Gautier V."/>
            <person name="Ament-Velasquez S.L."/>
            <person name="Kruys A."/>
            <person name="Hutchinson M.I."/>
            <person name="Powell A.J."/>
            <person name="Barry K."/>
            <person name="Miller A.N."/>
            <person name="Grigoriev I.V."/>
            <person name="Debuchy R."/>
            <person name="Gladieux P."/>
            <person name="Hiltunen Thoren M."/>
            <person name="Johannesson H."/>
        </authorList>
    </citation>
    <scope>NUCLEOTIDE SEQUENCE [LARGE SCALE GENOMIC DNA]</scope>
    <source>
        <strain evidence="9">CBS 340.73</strain>
    </source>
</reference>
<proteinExistence type="predicted"/>
<dbReference type="Proteomes" id="UP001303473">
    <property type="component" value="Unassembled WGS sequence"/>
</dbReference>
<keyword evidence="2 6" id="KW-0812">Transmembrane</keyword>
<evidence type="ECO:0000256" key="2">
    <source>
        <dbReference type="ARBA" id="ARBA00022692"/>
    </source>
</evidence>
<feature type="transmembrane region" description="Helical" evidence="6">
    <location>
        <begin position="378"/>
        <end position="401"/>
    </location>
</feature>
<evidence type="ECO:0000256" key="6">
    <source>
        <dbReference type="SAM" id="Phobius"/>
    </source>
</evidence>
<feature type="region of interest" description="Disordered" evidence="5">
    <location>
        <begin position="1"/>
        <end position="75"/>
    </location>
</feature>
<dbReference type="EMBL" id="MU853775">
    <property type="protein sequence ID" value="KAK3942278.1"/>
    <property type="molecule type" value="Genomic_DNA"/>
</dbReference>
<dbReference type="SUPFAM" id="SSF103473">
    <property type="entry name" value="MFS general substrate transporter"/>
    <property type="match status" value="1"/>
</dbReference>
<feature type="transmembrane region" description="Helical" evidence="6">
    <location>
        <begin position="282"/>
        <end position="300"/>
    </location>
</feature>
<keyword evidence="9" id="KW-1185">Reference proteome</keyword>
<feature type="transmembrane region" description="Helical" evidence="6">
    <location>
        <begin position="82"/>
        <end position="99"/>
    </location>
</feature>
<feature type="transmembrane region" description="Helical" evidence="6">
    <location>
        <begin position="437"/>
        <end position="460"/>
    </location>
</feature>